<feature type="region of interest" description="Disordered" evidence="8">
    <location>
        <begin position="58"/>
        <end position="91"/>
    </location>
</feature>
<dbReference type="Proteomes" id="UP000237481">
    <property type="component" value="Unassembled WGS sequence"/>
</dbReference>
<feature type="compositionally biased region" description="Basic and acidic residues" evidence="8">
    <location>
        <begin position="320"/>
        <end position="329"/>
    </location>
</feature>
<dbReference type="PANTHER" id="PTHR13604">
    <property type="entry name" value="DC12-RELATED"/>
    <property type="match status" value="1"/>
</dbReference>
<feature type="compositionally biased region" description="Basic and acidic residues" evidence="8">
    <location>
        <begin position="336"/>
        <end position="352"/>
    </location>
</feature>
<evidence type="ECO:0000256" key="3">
    <source>
        <dbReference type="ARBA" id="ARBA00022763"/>
    </source>
</evidence>
<dbReference type="GO" id="GO:0106300">
    <property type="term" value="P:protein-DNA covalent cross-linking repair"/>
    <property type="evidence" value="ECO:0007669"/>
    <property type="project" value="InterPro"/>
</dbReference>
<dbReference type="PANTHER" id="PTHR13604:SF0">
    <property type="entry name" value="ABASIC SITE PROCESSING PROTEIN HMCES"/>
    <property type="match status" value="1"/>
</dbReference>
<dbReference type="STRING" id="94208.A0A2S4L8L2"/>
<dbReference type="GO" id="GO:0008233">
    <property type="term" value="F:peptidase activity"/>
    <property type="evidence" value="ECO:0007669"/>
    <property type="project" value="UniProtKB-KW"/>
</dbReference>
<dbReference type="OrthoDB" id="2111841at2759"/>
<organism evidence="9 10">
    <name type="scientific">Tolypocladium paradoxum</name>
    <dbReference type="NCBI Taxonomy" id="94208"/>
    <lineage>
        <taxon>Eukaryota</taxon>
        <taxon>Fungi</taxon>
        <taxon>Dikarya</taxon>
        <taxon>Ascomycota</taxon>
        <taxon>Pezizomycotina</taxon>
        <taxon>Sordariomycetes</taxon>
        <taxon>Hypocreomycetidae</taxon>
        <taxon>Hypocreales</taxon>
        <taxon>Ophiocordycipitaceae</taxon>
        <taxon>Tolypocladium</taxon>
    </lineage>
</organism>
<evidence type="ECO:0000256" key="1">
    <source>
        <dbReference type="ARBA" id="ARBA00008136"/>
    </source>
</evidence>
<comment type="similarity">
    <text evidence="1">Belongs to the SOS response-associated peptidase family.</text>
</comment>
<dbReference type="GO" id="GO:0003697">
    <property type="term" value="F:single-stranded DNA binding"/>
    <property type="evidence" value="ECO:0007669"/>
    <property type="project" value="InterPro"/>
</dbReference>
<evidence type="ECO:0000256" key="8">
    <source>
        <dbReference type="SAM" id="MobiDB-lite"/>
    </source>
</evidence>
<feature type="compositionally biased region" description="Low complexity" evidence="8">
    <location>
        <begin position="64"/>
        <end position="74"/>
    </location>
</feature>
<accession>A0A2S4L8L2</accession>
<keyword evidence="3" id="KW-0227">DNA damage</keyword>
<dbReference type="Pfam" id="PF02586">
    <property type="entry name" value="SRAP"/>
    <property type="match status" value="1"/>
</dbReference>
<evidence type="ECO:0000256" key="6">
    <source>
        <dbReference type="ARBA" id="ARBA00023125"/>
    </source>
</evidence>
<dbReference type="GO" id="GO:0006508">
    <property type="term" value="P:proteolysis"/>
    <property type="evidence" value="ECO:0007669"/>
    <property type="project" value="UniProtKB-KW"/>
</dbReference>
<evidence type="ECO:0000256" key="4">
    <source>
        <dbReference type="ARBA" id="ARBA00022801"/>
    </source>
</evidence>
<evidence type="ECO:0000313" key="9">
    <source>
        <dbReference type="EMBL" id="POR38757.1"/>
    </source>
</evidence>
<dbReference type="AlphaFoldDB" id="A0A2S4L8L2"/>
<dbReference type="Gene3D" id="3.90.1680.10">
    <property type="entry name" value="SOS response associated peptidase-like"/>
    <property type="match status" value="1"/>
</dbReference>
<feature type="region of interest" description="Disordered" evidence="8">
    <location>
        <begin position="318"/>
        <end position="402"/>
    </location>
</feature>
<dbReference type="EMBL" id="PKSG01000104">
    <property type="protein sequence ID" value="POR38757.1"/>
    <property type="molecule type" value="Genomic_DNA"/>
</dbReference>
<evidence type="ECO:0000313" key="10">
    <source>
        <dbReference type="Proteomes" id="UP000237481"/>
    </source>
</evidence>
<name>A0A2S4L8L2_9HYPO</name>
<keyword evidence="10" id="KW-1185">Reference proteome</keyword>
<reference evidence="9 10" key="1">
    <citation type="submission" date="2018-01" db="EMBL/GenBank/DDBJ databases">
        <title>Harnessing the power of phylogenomics to disentangle the directionality and signatures of interkingdom host jumping in the parasitic fungal genus Tolypocladium.</title>
        <authorList>
            <person name="Quandt C.A."/>
            <person name="Patterson W."/>
            <person name="Spatafora J.W."/>
        </authorList>
    </citation>
    <scope>NUCLEOTIDE SEQUENCE [LARGE SCALE GENOMIC DNA]</scope>
    <source>
        <strain evidence="9 10">NRBC 100945</strain>
    </source>
</reference>
<keyword evidence="5" id="KW-0190">Covalent protein-DNA linkage</keyword>
<evidence type="ECO:0000256" key="7">
    <source>
        <dbReference type="ARBA" id="ARBA00023239"/>
    </source>
</evidence>
<keyword evidence="4" id="KW-0378">Hydrolase</keyword>
<protein>
    <submittedName>
        <fullName evidence="9">Peptidase</fullName>
    </submittedName>
</protein>
<evidence type="ECO:0000256" key="5">
    <source>
        <dbReference type="ARBA" id="ARBA00023124"/>
    </source>
</evidence>
<feature type="compositionally biased region" description="Polar residues" evidence="8">
    <location>
        <begin position="392"/>
        <end position="402"/>
    </location>
</feature>
<dbReference type="SUPFAM" id="SSF143081">
    <property type="entry name" value="BB1717-like"/>
    <property type="match status" value="1"/>
</dbReference>
<comment type="caution">
    <text evidence="9">The sequence shown here is derived from an EMBL/GenBank/DDBJ whole genome shotgun (WGS) entry which is preliminary data.</text>
</comment>
<sequence>MCGRYALALRASQVRQLLEDDDMPVADFPDDDGAGAPRQSYNFAPGYHGIVYRADTPDWGAGPGPRSAAAAAGAEPEESTDKPESSDAAPAGHVKYKLQSMKWGLIPFWTKRNPDYSSMMRTINCRDDSLSTPGGMWTTMKARKRCIVIAQGFFEWLKTGPKDKLPHFVKRKDGHLMCFAGLWDCVQYEGKRHTLERNEAPSSAIHGLLTVLPGSDEKTYTYTIITTDSNKQLKFLHDRMPVIFNPGSDKIKTWLNPGQHEWNRELQSLLRPFDGELEVYPVSKDVGKVGNNSPSFIIPLNSKENKSNIANFFANAQHKKGAEAKKETKMGSFTAVKEESSDVKGSPQEKRKTAPTAGDSPPAKKVTLERKKISATQNEHKSPSKSKAPGSQKITKFFGSSA</sequence>
<keyword evidence="2" id="KW-0645">Protease</keyword>
<evidence type="ECO:0000256" key="2">
    <source>
        <dbReference type="ARBA" id="ARBA00022670"/>
    </source>
</evidence>
<proteinExistence type="inferred from homology"/>
<feature type="compositionally biased region" description="Basic and acidic residues" evidence="8">
    <location>
        <begin position="366"/>
        <end position="382"/>
    </location>
</feature>
<dbReference type="InterPro" id="IPR003738">
    <property type="entry name" value="SRAP"/>
</dbReference>
<keyword evidence="6" id="KW-0238">DNA-binding</keyword>
<gene>
    <name evidence="9" type="ORF">TPAR_01047</name>
</gene>
<keyword evidence="7" id="KW-0456">Lyase</keyword>
<dbReference type="GO" id="GO:0016829">
    <property type="term" value="F:lyase activity"/>
    <property type="evidence" value="ECO:0007669"/>
    <property type="project" value="UniProtKB-KW"/>
</dbReference>
<dbReference type="InterPro" id="IPR036590">
    <property type="entry name" value="SRAP-like"/>
</dbReference>